<keyword evidence="19" id="KW-1185">Reference proteome</keyword>
<dbReference type="EMBL" id="PREZ01000001">
    <property type="protein sequence ID" value="PPA72011.1"/>
    <property type="molecule type" value="Genomic_DNA"/>
</dbReference>
<dbReference type="SUPFAM" id="SSF55021">
    <property type="entry name" value="ACT-like"/>
    <property type="match status" value="2"/>
</dbReference>
<dbReference type="InterPro" id="IPR027795">
    <property type="entry name" value="CASTOR_ACT_dom"/>
</dbReference>
<evidence type="ECO:0000256" key="1">
    <source>
        <dbReference type="ARBA" id="ARBA00003121"/>
    </source>
</evidence>
<comment type="similarity">
    <text evidence="5 15">Belongs to the aspartokinase family.</text>
</comment>
<keyword evidence="12" id="KW-0457">Lysine biosynthesis</keyword>
<evidence type="ECO:0000256" key="2">
    <source>
        <dbReference type="ARBA" id="ARBA00004766"/>
    </source>
</evidence>
<dbReference type="Gene3D" id="3.40.1160.10">
    <property type="entry name" value="Acetylglutamate kinase-like"/>
    <property type="match status" value="1"/>
</dbReference>
<keyword evidence="10 14" id="KW-0067">ATP-binding</keyword>
<dbReference type="InterPro" id="IPR045865">
    <property type="entry name" value="ACT-like_dom_sf"/>
</dbReference>
<evidence type="ECO:0000259" key="17">
    <source>
        <dbReference type="PROSITE" id="PS51671"/>
    </source>
</evidence>
<comment type="pathway">
    <text evidence="2 16">Amino-acid biosynthesis; L-lysine biosynthesis via DAP pathway; (S)-tetrahydrodipicolinate from L-aspartate: step 1/4.</text>
</comment>
<feature type="binding site" evidence="14">
    <location>
        <position position="66"/>
    </location>
    <ligand>
        <name>substrate</name>
    </ligand>
</feature>
<dbReference type="PANTHER" id="PTHR21499:SF3">
    <property type="entry name" value="ASPARTOKINASE"/>
    <property type="match status" value="1"/>
</dbReference>
<dbReference type="GO" id="GO:0009088">
    <property type="term" value="P:threonine biosynthetic process"/>
    <property type="evidence" value="ECO:0007669"/>
    <property type="project" value="UniProtKB-UniPathway"/>
</dbReference>
<dbReference type="InterPro" id="IPR002912">
    <property type="entry name" value="ACT_dom"/>
</dbReference>
<proteinExistence type="inferred from homology"/>
<feature type="binding site" evidence="14">
    <location>
        <begin position="193"/>
        <end position="194"/>
    </location>
    <ligand>
        <name>ATP</name>
        <dbReference type="ChEBI" id="CHEBI:30616"/>
    </ligand>
</feature>
<keyword evidence="7 15" id="KW-0808">Transferase</keyword>
<gene>
    <name evidence="18" type="ORF">C4B60_01120</name>
</gene>
<keyword evidence="8 14" id="KW-0547">Nucleotide-binding</keyword>
<evidence type="ECO:0000256" key="3">
    <source>
        <dbReference type="ARBA" id="ARBA00004986"/>
    </source>
</evidence>
<keyword evidence="9 15" id="KW-0418">Kinase</keyword>
<accession>A0A2S5GGG6</accession>
<evidence type="ECO:0000256" key="11">
    <source>
        <dbReference type="ARBA" id="ARBA00022915"/>
    </source>
</evidence>
<keyword evidence="6 16" id="KW-0028">Amino-acid biosynthesis</keyword>
<feature type="binding site" evidence="14">
    <location>
        <begin position="229"/>
        <end position="230"/>
    </location>
    <ligand>
        <name>ATP</name>
        <dbReference type="ChEBI" id="CHEBI:30616"/>
    </ligand>
</feature>
<dbReference type="CDD" id="cd04923">
    <property type="entry name" value="ACT_AK-LysC-DapG-like_2"/>
    <property type="match status" value="1"/>
</dbReference>
<evidence type="ECO:0000256" key="9">
    <source>
        <dbReference type="ARBA" id="ARBA00022777"/>
    </source>
</evidence>
<evidence type="ECO:0000256" key="16">
    <source>
        <dbReference type="RuleBase" id="RU004249"/>
    </source>
</evidence>
<dbReference type="InterPro" id="IPR005260">
    <property type="entry name" value="Asp_kin_monofn"/>
</dbReference>
<comment type="function">
    <text evidence="1">Catalyzes the phosphorylation of the beta-carboxyl group of aspartic acid with ATP to yield 4-phospho-L-aspartate, which is involved in the branched biosynthetic pathway leading to the biosynthesis of amino acids threonine, isoleucine and methionine.</text>
</comment>
<dbReference type="Gene3D" id="3.30.2130.10">
    <property type="entry name" value="VC0802-like"/>
    <property type="match status" value="1"/>
</dbReference>
<keyword evidence="11" id="KW-0220">Diaminopimelate biosynthesis</keyword>
<sequence>MIYSFRCKKARSSALSIIVQKFGGSSLTSSSLREQAVVHVQKAVEKGKKSIVVVSAQGRFGDPYATDTLLSLIKEKGEAIIPYEQQALLLTCGEVISAVVFSHELAKAGIPCQVMTGREAQIITDDHYRHAAITKVSGDPFIKAFKEVDVVVVTGFQGVTKHGKVTTLGRGGSDTTASALACSVKADACYIYTDVEGVMSGDPTIVDEPTTLLSITYDEASHIAYQGAKVIHPNAVEWAKRYRIPLWVGPLAGNKGTWVGKQNSRHSQNVIQSISAIKKLAQIRVSAFDYDRIFQMVAQQEISIDLISIHPHEVRFTIEEKNVKYVKTLLEEQGFHPEVIEHVAKIALIGEGMKGKPGITSTIVTTLAQEKIRILQTADSHMTFWVLVDEQYADQAQKRLHEQFILPSLTTSLQE</sequence>
<dbReference type="Pfam" id="PF00696">
    <property type="entry name" value="AA_kinase"/>
    <property type="match status" value="1"/>
</dbReference>
<comment type="catalytic activity">
    <reaction evidence="13 15">
        <text>L-aspartate + ATP = 4-phospho-L-aspartate + ADP</text>
        <dbReference type="Rhea" id="RHEA:23776"/>
        <dbReference type="ChEBI" id="CHEBI:29991"/>
        <dbReference type="ChEBI" id="CHEBI:30616"/>
        <dbReference type="ChEBI" id="CHEBI:57535"/>
        <dbReference type="ChEBI" id="CHEBI:456216"/>
        <dbReference type="EC" id="2.7.2.4"/>
    </reaction>
</comment>
<comment type="pathway">
    <text evidence="4 16">Amino-acid biosynthesis; L-threonine biosynthesis; L-threonine from L-aspartate: step 1/5.</text>
</comment>
<dbReference type="PIRSF" id="PIRSF000726">
    <property type="entry name" value="Asp_kin"/>
    <property type="match status" value="1"/>
</dbReference>
<evidence type="ECO:0000256" key="7">
    <source>
        <dbReference type="ARBA" id="ARBA00022679"/>
    </source>
</evidence>
<dbReference type="NCBIfam" id="TIGR00657">
    <property type="entry name" value="asp_kinases"/>
    <property type="match status" value="1"/>
</dbReference>
<dbReference type="InterPro" id="IPR018042">
    <property type="entry name" value="Aspartate_kinase_CS"/>
</dbReference>
<evidence type="ECO:0000256" key="4">
    <source>
        <dbReference type="ARBA" id="ARBA00005139"/>
    </source>
</evidence>
<dbReference type="PROSITE" id="PS00324">
    <property type="entry name" value="ASPARTOKINASE"/>
    <property type="match status" value="1"/>
</dbReference>
<dbReference type="GO" id="GO:0004072">
    <property type="term" value="F:aspartate kinase activity"/>
    <property type="evidence" value="ECO:0007669"/>
    <property type="project" value="UniProtKB-EC"/>
</dbReference>
<comment type="caution">
    <text evidence="18">The sequence shown here is derived from an EMBL/GenBank/DDBJ whole genome shotgun (WGS) entry which is preliminary data.</text>
</comment>
<feature type="binding site" evidence="14">
    <location>
        <position position="94"/>
    </location>
    <ligand>
        <name>substrate</name>
    </ligand>
</feature>
<evidence type="ECO:0000256" key="10">
    <source>
        <dbReference type="ARBA" id="ARBA00022840"/>
    </source>
</evidence>
<protein>
    <recommendedName>
        <fullName evidence="15">Aspartokinase</fullName>
        <ecNumber evidence="15">2.7.2.4</ecNumber>
    </recommendedName>
</protein>
<dbReference type="InterPro" id="IPR036393">
    <property type="entry name" value="AceGlu_kinase-like_sf"/>
</dbReference>
<dbReference type="GO" id="GO:0005829">
    <property type="term" value="C:cytosol"/>
    <property type="evidence" value="ECO:0007669"/>
    <property type="project" value="TreeGrafter"/>
</dbReference>
<reference evidence="18 19" key="1">
    <citation type="submission" date="2018-02" db="EMBL/GenBank/DDBJ databases">
        <title>Jeotgalibacillus proteolyticum sp. nov. a protease producing bacterium isolated from ocean sediments of Laizhou Bay.</title>
        <authorList>
            <person name="Li Y."/>
        </authorList>
    </citation>
    <scope>NUCLEOTIDE SEQUENCE [LARGE SCALE GENOMIC DNA]</scope>
    <source>
        <strain evidence="18 19">22-7</strain>
    </source>
</reference>
<dbReference type="GO" id="GO:0009089">
    <property type="term" value="P:lysine biosynthetic process via diaminopimelate"/>
    <property type="evidence" value="ECO:0007669"/>
    <property type="project" value="UniProtKB-UniPathway"/>
</dbReference>
<evidence type="ECO:0000256" key="5">
    <source>
        <dbReference type="ARBA" id="ARBA00010122"/>
    </source>
</evidence>
<evidence type="ECO:0000313" key="19">
    <source>
        <dbReference type="Proteomes" id="UP000239047"/>
    </source>
</evidence>
<dbReference type="OrthoDB" id="9799110at2"/>
<comment type="pathway">
    <text evidence="3 16">Amino-acid biosynthesis; L-methionine biosynthesis via de novo pathway; L-homoserine from L-aspartate: step 1/3.</text>
</comment>
<feature type="binding site" evidence="14">
    <location>
        <begin position="21"/>
        <end position="24"/>
    </location>
    <ligand>
        <name>ATP</name>
        <dbReference type="ChEBI" id="CHEBI:30616"/>
    </ligand>
</feature>
<evidence type="ECO:0000256" key="14">
    <source>
        <dbReference type="PIRSR" id="PIRSR000726-1"/>
    </source>
</evidence>
<dbReference type="GO" id="GO:0019877">
    <property type="term" value="P:diaminopimelate biosynthetic process"/>
    <property type="evidence" value="ECO:0007669"/>
    <property type="project" value="UniProtKB-KW"/>
</dbReference>
<dbReference type="AlphaFoldDB" id="A0A2S5GGG6"/>
<dbReference type="Proteomes" id="UP000239047">
    <property type="component" value="Unassembled WGS sequence"/>
</dbReference>
<dbReference type="InterPro" id="IPR001048">
    <property type="entry name" value="Asp/Glu/Uridylate_kinase"/>
</dbReference>
<evidence type="ECO:0000256" key="6">
    <source>
        <dbReference type="ARBA" id="ARBA00022605"/>
    </source>
</evidence>
<dbReference type="GO" id="GO:0005524">
    <property type="term" value="F:ATP binding"/>
    <property type="evidence" value="ECO:0007669"/>
    <property type="project" value="UniProtKB-KW"/>
</dbReference>
<evidence type="ECO:0000256" key="15">
    <source>
        <dbReference type="RuleBase" id="RU003448"/>
    </source>
</evidence>
<dbReference type="PANTHER" id="PTHR21499">
    <property type="entry name" value="ASPARTATE KINASE"/>
    <property type="match status" value="1"/>
</dbReference>
<dbReference type="EC" id="2.7.2.4" evidence="15"/>
<dbReference type="PROSITE" id="PS51671">
    <property type="entry name" value="ACT"/>
    <property type="match status" value="1"/>
</dbReference>
<evidence type="ECO:0000256" key="8">
    <source>
        <dbReference type="ARBA" id="ARBA00022741"/>
    </source>
</evidence>
<evidence type="ECO:0000256" key="12">
    <source>
        <dbReference type="ARBA" id="ARBA00023154"/>
    </source>
</evidence>
<dbReference type="GO" id="GO:0009090">
    <property type="term" value="P:homoserine biosynthetic process"/>
    <property type="evidence" value="ECO:0007669"/>
    <property type="project" value="TreeGrafter"/>
</dbReference>
<dbReference type="SUPFAM" id="SSF53633">
    <property type="entry name" value="Carbamate kinase-like"/>
    <property type="match status" value="1"/>
</dbReference>
<evidence type="ECO:0000256" key="13">
    <source>
        <dbReference type="ARBA" id="ARBA00047872"/>
    </source>
</evidence>
<dbReference type="InterPro" id="IPR001341">
    <property type="entry name" value="Asp_kinase"/>
</dbReference>
<organism evidence="18 19">
    <name type="scientific">Jeotgalibacillus proteolyticus</name>
    <dbReference type="NCBI Taxonomy" id="2082395"/>
    <lineage>
        <taxon>Bacteria</taxon>
        <taxon>Bacillati</taxon>
        <taxon>Bacillota</taxon>
        <taxon>Bacilli</taxon>
        <taxon>Bacillales</taxon>
        <taxon>Caryophanaceae</taxon>
        <taxon>Jeotgalibacillus</taxon>
    </lineage>
</organism>
<feature type="domain" description="ACT" evidence="17">
    <location>
        <begin position="348"/>
        <end position="415"/>
    </location>
</feature>
<evidence type="ECO:0000313" key="18">
    <source>
        <dbReference type="EMBL" id="PPA72011.1"/>
    </source>
</evidence>
<dbReference type="Pfam" id="PF13840">
    <property type="entry name" value="ACT_7"/>
    <property type="match status" value="1"/>
</dbReference>
<dbReference type="UniPathway" id="UPA00051">
    <property type="reaction ID" value="UER00462"/>
</dbReference>
<dbReference type="UniPathway" id="UPA00034">
    <property type="reaction ID" value="UER00015"/>
</dbReference>
<dbReference type="UniPathway" id="UPA00050">
    <property type="reaction ID" value="UER00461"/>
</dbReference>
<name>A0A2S5GGG6_9BACL</name>